<dbReference type="Proteomes" id="UP001212152">
    <property type="component" value="Unassembled WGS sequence"/>
</dbReference>
<protein>
    <submittedName>
        <fullName evidence="2">Uncharacterized protein</fullName>
    </submittedName>
</protein>
<proteinExistence type="predicted"/>
<sequence length="347" mass="39900">MMRIFLAAMYEIPMLNHVQAFKTATECIQSFVNYFYLIGVPSMSEDNAHFIERELDTFWEKKEVSRPYTSKQNAFNFPKMHAMTKYAACFRENGAPAQYTTEHFERQHKKDIKTPYKESNKVAPTEQILKSVSRRLALAEKEREGHTPGTADKETAAQPRIRGMGMRRQPYHLPSVARSLKFGGLELALRKWLPDMTNDPRRLNRHPPALSALPRVDGDEIRIYTGLKLVYGDIGGADEKSETLRADPGPVVFPQEGGNSQPRRNDDVLVNNGRSGAYGHQKYEVAHLLTVFEIKFMGISHVLAHVKWFVKENDRNTAGMLTLTEQLAQHQWLLNKHLDRWSYHVLY</sequence>
<dbReference type="AlphaFoldDB" id="A0AAD5TAR6"/>
<gene>
    <name evidence="2" type="ORF">HDU87_002203</name>
</gene>
<comment type="caution">
    <text evidence="2">The sequence shown here is derived from an EMBL/GenBank/DDBJ whole genome shotgun (WGS) entry which is preliminary data.</text>
</comment>
<evidence type="ECO:0000313" key="2">
    <source>
        <dbReference type="EMBL" id="KAJ3166372.1"/>
    </source>
</evidence>
<reference evidence="2" key="1">
    <citation type="submission" date="2020-05" db="EMBL/GenBank/DDBJ databases">
        <title>Phylogenomic resolution of chytrid fungi.</title>
        <authorList>
            <person name="Stajich J.E."/>
            <person name="Amses K."/>
            <person name="Simmons R."/>
            <person name="Seto K."/>
            <person name="Myers J."/>
            <person name="Bonds A."/>
            <person name="Quandt C.A."/>
            <person name="Barry K."/>
            <person name="Liu P."/>
            <person name="Grigoriev I."/>
            <person name="Longcore J.E."/>
            <person name="James T.Y."/>
        </authorList>
    </citation>
    <scope>NUCLEOTIDE SEQUENCE</scope>
    <source>
        <strain evidence="2">JEL0379</strain>
    </source>
</reference>
<dbReference type="EMBL" id="JADGJQ010000170">
    <property type="protein sequence ID" value="KAJ3166372.1"/>
    <property type="molecule type" value="Genomic_DNA"/>
</dbReference>
<organism evidence="2 3">
    <name type="scientific">Geranomyces variabilis</name>
    <dbReference type="NCBI Taxonomy" id="109894"/>
    <lineage>
        <taxon>Eukaryota</taxon>
        <taxon>Fungi</taxon>
        <taxon>Fungi incertae sedis</taxon>
        <taxon>Chytridiomycota</taxon>
        <taxon>Chytridiomycota incertae sedis</taxon>
        <taxon>Chytridiomycetes</taxon>
        <taxon>Spizellomycetales</taxon>
        <taxon>Powellomycetaceae</taxon>
        <taxon>Geranomyces</taxon>
    </lineage>
</organism>
<accession>A0AAD5TAR6</accession>
<evidence type="ECO:0000256" key="1">
    <source>
        <dbReference type="SAM" id="MobiDB-lite"/>
    </source>
</evidence>
<feature type="compositionally biased region" description="Basic and acidic residues" evidence="1">
    <location>
        <begin position="140"/>
        <end position="155"/>
    </location>
</feature>
<feature type="region of interest" description="Disordered" evidence="1">
    <location>
        <begin position="240"/>
        <end position="271"/>
    </location>
</feature>
<evidence type="ECO:0000313" key="3">
    <source>
        <dbReference type="Proteomes" id="UP001212152"/>
    </source>
</evidence>
<feature type="region of interest" description="Disordered" evidence="1">
    <location>
        <begin position="140"/>
        <end position="167"/>
    </location>
</feature>
<keyword evidence="3" id="KW-1185">Reference proteome</keyword>
<name>A0AAD5TAR6_9FUNG</name>